<evidence type="ECO:0000256" key="4">
    <source>
        <dbReference type="ARBA" id="ARBA00022840"/>
    </source>
</evidence>
<dbReference type="PANTHER" id="PTHR24115">
    <property type="entry name" value="KINESIN-RELATED"/>
    <property type="match status" value="1"/>
</dbReference>
<evidence type="ECO:0000259" key="8">
    <source>
        <dbReference type="PROSITE" id="PS50067"/>
    </source>
</evidence>
<keyword evidence="4 6" id="KW-0067">ATP-binding</keyword>
<evidence type="ECO:0000256" key="7">
    <source>
        <dbReference type="RuleBase" id="RU000394"/>
    </source>
</evidence>
<protein>
    <recommendedName>
        <fullName evidence="7">Kinesin-like protein</fullName>
    </recommendedName>
</protein>
<evidence type="ECO:0000313" key="10">
    <source>
        <dbReference type="RefSeq" id="XP_008561859.1"/>
    </source>
</evidence>
<feature type="non-terminal residue" evidence="10">
    <location>
        <position position="330"/>
    </location>
</feature>
<proteinExistence type="inferred from homology"/>
<keyword evidence="3 6" id="KW-0547">Nucleotide-binding</keyword>
<dbReference type="InterPro" id="IPR027640">
    <property type="entry name" value="Kinesin-like_fam"/>
</dbReference>
<dbReference type="Gene3D" id="3.40.850.10">
    <property type="entry name" value="Kinesin motor domain"/>
    <property type="match status" value="1"/>
</dbReference>
<comment type="similarity">
    <text evidence="6 7">Belongs to the TRAFAC class myosin-kinesin ATPase superfamily. Kinesin family.</text>
</comment>
<dbReference type="PRINTS" id="PR00380">
    <property type="entry name" value="KINESINHEAVY"/>
</dbReference>
<keyword evidence="2" id="KW-0963">Cytoplasm</keyword>
<dbReference type="InterPro" id="IPR019821">
    <property type="entry name" value="Kinesin_motor_CS"/>
</dbReference>
<reference evidence="10" key="1">
    <citation type="submission" date="2025-08" db="UniProtKB">
        <authorList>
            <consortium name="RefSeq"/>
        </authorList>
    </citation>
    <scope>IDENTIFICATION</scope>
</reference>
<evidence type="ECO:0000256" key="3">
    <source>
        <dbReference type="ARBA" id="ARBA00022741"/>
    </source>
</evidence>
<evidence type="ECO:0000313" key="9">
    <source>
        <dbReference type="Proteomes" id="UP000694923"/>
    </source>
</evidence>
<feature type="domain" description="Kinesin motor" evidence="8">
    <location>
        <begin position="1"/>
        <end position="330"/>
    </location>
</feature>
<evidence type="ECO:0000256" key="2">
    <source>
        <dbReference type="ARBA" id="ARBA00022490"/>
    </source>
</evidence>
<dbReference type="PROSITE" id="PS00411">
    <property type="entry name" value="KINESIN_MOTOR_1"/>
    <property type="match status" value="1"/>
</dbReference>
<dbReference type="RefSeq" id="XP_008561859.1">
    <property type="nucleotide sequence ID" value="XM_008563637.1"/>
</dbReference>
<dbReference type="Pfam" id="PF00225">
    <property type="entry name" value="Kinesin"/>
    <property type="match status" value="1"/>
</dbReference>
<keyword evidence="5" id="KW-0206">Cytoskeleton</keyword>
<dbReference type="PROSITE" id="PS50067">
    <property type="entry name" value="KINESIN_MOTOR_2"/>
    <property type="match status" value="1"/>
</dbReference>
<organism evidence="9 10">
    <name type="scientific">Galeopterus variegatus</name>
    <name type="common">Malayan flying lemur</name>
    <name type="synonym">Cynocephalus variegatus</name>
    <dbReference type="NCBI Taxonomy" id="482537"/>
    <lineage>
        <taxon>Eukaryota</taxon>
        <taxon>Metazoa</taxon>
        <taxon>Chordata</taxon>
        <taxon>Craniata</taxon>
        <taxon>Vertebrata</taxon>
        <taxon>Euteleostomi</taxon>
        <taxon>Mammalia</taxon>
        <taxon>Eutheria</taxon>
        <taxon>Euarchontoglires</taxon>
        <taxon>Dermoptera</taxon>
        <taxon>Cynocephalidae</taxon>
        <taxon>Galeopterus</taxon>
    </lineage>
</organism>
<keyword evidence="6 7" id="KW-0505">Motor protein</keyword>
<dbReference type="InterPro" id="IPR001752">
    <property type="entry name" value="Kinesin_motor_dom"/>
</dbReference>
<gene>
    <name evidence="10" type="primary">LOC103581927</name>
</gene>
<dbReference type="PANTHER" id="PTHR24115:SF600">
    <property type="entry name" value="KINESIN-LIKE PROTEIN KIF23"/>
    <property type="match status" value="1"/>
</dbReference>
<name>A0ABM0Q0G8_GALVR</name>
<evidence type="ECO:0000256" key="6">
    <source>
        <dbReference type="PROSITE-ProRule" id="PRU00283"/>
    </source>
</evidence>
<feature type="binding site" evidence="6">
    <location>
        <begin position="85"/>
        <end position="92"/>
    </location>
    <ligand>
        <name>ATP</name>
        <dbReference type="ChEBI" id="CHEBI:30616"/>
    </ligand>
</feature>
<evidence type="ECO:0000256" key="5">
    <source>
        <dbReference type="ARBA" id="ARBA00023212"/>
    </source>
</evidence>
<comment type="subcellular location">
    <subcellularLocation>
        <location evidence="1">Cytoplasm</location>
        <location evidence="1">Cytoskeleton</location>
    </subcellularLocation>
</comment>
<keyword evidence="7" id="KW-0493">Microtubule</keyword>
<sequence>VYCRVRPLSFPDQECCIEVINNTTVQLHTPEGYRLNRNGDFKETQYSFKQVFGTHTTQKELFDVVASPLVDDLIHGKNGLLFTYGVTGSGKTHTMTGSPGEGGLLPRCLDMIFNSIGSFQAKRYFADMINVQEFCKAEEVDEDSVYGVFVSYIEIYNNYIYDLLEEVPFDPIKPKWNSCSTPMRNTDFVPPQSKLLREDKNHNMYVAGCTEVEVKSTEEAFEVFWRGQKKRRIANTHLNRESSRSHSVFNIKLVQAPLDADGDTVLQEKEQITISQLSLVDLAGSERTNRTRAEGNRLREAGEQSIVLIYCYSFQKLVMPVYYVLFSGRF</sequence>
<dbReference type="Proteomes" id="UP000694923">
    <property type="component" value="Unplaced"/>
</dbReference>
<dbReference type="InterPro" id="IPR027417">
    <property type="entry name" value="P-loop_NTPase"/>
</dbReference>
<dbReference type="GeneID" id="103581927"/>
<dbReference type="InterPro" id="IPR036961">
    <property type="entry name" value="Kinesin_motor_dom_sf"/>
</dbReference>
<keyword evidence="9" id="KW-1185">Reference proteome</keyword>
<accession>A0ABM0Q0G8</accession>
<feature type="non-terminal residue" evidence="10">
    <location>
        <position position="1"/>
    </location>
</feature>
<dbReference type="SMART" id="SM00129">
    <property type="entry name" value="KISc"/>
    <property type="match status" value="1"/>
</dbReference>
<dbReference type="SUPFAM" id="SSF52540">
    <property type="entry name" value="P-loop containing nucleoside triphosphate hydrolases"/>
    <property type="match status" value="1"/>
</dbReference>
<evidence type="ECO:0000256" key="1">
    <source>
        <dbReference type="ARBA" id="ARBA00004245"/>
    </source>
</evidence>